<dbReference type="InterPro" id="IPR052637">
    <property type="entry name" value="KLHDC3-like"/>
</dbReference>
<dbReference type="InterPro" id="IPR015915">
    <property type="entry name" value="Kelch-typ_b-propeller"/>
</dbReference>
<dbReference type="Proteomes" id="UP000812440">
    <property type="component" value="Unassembled WGS sequence"/>
</dbReference>
<proteinExistence type="predicted"/>
<dbReference type="Pfam" id="PF24681">
    <property type="entry name" value="Kelch_KLHDC2_KLHL20_DRC7"/>
    <property type="match status" value="1"/>
</dbReference>
<dbReference type="AlphaFoldDB" id="A0A8T2IMR2"/>
<protein>
    <recommendedName>
        <fullName evidence="3">Kelch domain containing 3</fullName>
    </recommendedName>
</protein>
<reference evidence="1" key="1">
    <citation type="thesis" date="2020" institute="ProQuest LLC" country="789 East Eisenhower Parkway, Ann Arbor, MI, USA">
        <title>Comparative Genomics and Chromosome Evolution.</title>
        <authorList>
            <person name="Mudd A.B."/>
        </authorList>
    </citation>
    <scope>NUCLEOTIDE SEQUENCE</scope>
    <source>
        <strain evidence="1">Female2</strain>
        <tissue evidence="1">Blood</tissue>
    </source>
</reference>
<dbReference type="GO" id="GO:0003682">
    <property type="term" value="F:chromatin binding"/>
    <property type="evidence" value="ECO:0007669"/>
    <property type="project" value="InterPro"/>
</dbReference>
<name>A0A8T2IMR2_9PIPI</name>
<evidence type="ECO:0008006" key="3">
    <source>
        <dbReference type="Google" id="ProtNLM"/>
    </source>
</evidence>
<organism evidence="1 2">
    <name type="scientific">Hymenochirus boettgeri</name>
    <name type="common">Congo dwarf clawed frog</name>
    <dbReference type="NCBI Taxonomy" id="247094"/>
    <lineage>
        <taxon>Eukaryota</taxon>
        <taxon>Metazoa</taxon>
        <taxon>Chordata</taxon>
        <taxon>Craniata</taxon>
        <taxon>Vertebrata</taxon>
        <taxon>Euteleostomi</taxon>
        <taxon>Amphibia</taxon>
        <taxon>Batrachia</taxon>
        <taxon>Anura</taxon>
        <taxon>Pipoidea</taxon>
        <taxon>Pipidae</taxon>
        <taxon>Pipinae</taxon>
        <taxon>Hymenochirus</taxon>
    </lineage>
</organism>
<comment type="caution">
    <text evidence="1">The sequence shown here is derived from an EMBL/GenBank/DDBJ whole genome shotgun (WGS) entry which is preliminary data.</text>
</comment>
<accession>A0A8T2IMR2</accession>
<dbReference type="OrthoDB" id="432528at2759"/>
<dbReference type="GO" id="GO:0005737">
    <property type="term" value="C:cytoplasm"/>
    <property type="evidence" value="ECO:0007669"/>
    <property type="project" value="TreeGrafter"/>
</dbReference>
<dbReference type="Gene3D" id="2.120.10.80">
    <property type="entry name" value="Kelch-type beta propeller"/>
    <property type="match status" value="1"/>
</dbReference>
<sequence>MRLAVAYRGELYVFGGYNARLNRHFQDLWKYTPVFHYFRPHLESGGWQRVDVQGKGPCARRRQCCCTVGDKILLFGGTSPSQDQDPQDEFYLMDHSDLYILDFSKWSFPLCIHITCTCRTVFAITRCLAYCESHLFAKHCLGPVCFVEPGCVCLGALYTPVTV</sequence>
<dbReference type="PANTHER" id="PTHR46461:SF1">
    <property type="entry name" value="KELCH DOMAIN-CONTAINING PROTEIN 3"/>
    <property type="match status" value="1"/>
</dbReference>
<dbReference type="PANTHER" id="PTHR46461">
    <property type="entry name" value="KELCH DOMAIN-CONTAINING PROTEIN 3"/>
    <property type="match status" value="1"/>
</dbReference>
<dbReference type="SUPFAM" id="SSF117281">
    <property type="entry name" value="Kelch motif"/>
    <property type="match status" value="1"/>
</dbReference>
<dbReference type="EMBL" id="JAACNH010000066">
    <property type="protein sequence ID" value="KAG8431801.1"/>
    <property type="molecule type" value="Genomic_DNA"/>
</dbReference>
<evidence type="ECO:0000313" key="2">
    <source>
        <dbReference type="Proteomes" id="UP000812440"/>
    </source>
</evidence>
<gene>
    <name evidence="1" type="ORF">GDO86_019888</name>
</gene>
<keyword evidence="2" id="KW-1185">Reference proteome</keyword>
<evidence type="ECO:0000313" key="1">
    <source>
        <dbReference type="EMBL" id="KAG8431801.1"/>
    </source>
</evidence>